<dbReference type="RefSeq" id="WP_183261460.1">
    <property type="nucleotide sequence ID" value="NZ_BAAAVZ010000003.1"/>
</dbReference>
<feature type="compositionally biased region" description="Gly residues" evidence="1">
    <location>
        <begin position="219"/>
        <end position="236"/>
    </location>
</feature>
<accession>A0ABR6KYI1</accession>
<reference evidence="3 4" key="1">
    <citation type="submission" date="2020-08" db="EMBL/GenBank/DDBJ databases">
        <title>Genomic Encyclopedia of Type Strains, Phase IV (KMG-IV): sequencing the most valuable type-strain genomes for metagenomic binning, comparative biology and taxonomic classification.</title>
        <authorList>
            <person name="Goeker M."/>
        </authorList>
    </citation>
    <scope>NUCLEOTIDE SEQUENCE [LARGE SCALE GENOMIC DNA]</scope>
    <source>
        <strain evidence="3 4">DSM 7050</strain>
    </source>
</reference>
<keyword evidence="4" id="KW-1185">Reference proteome</keyword>
<evidence type="ECO:0000313" key="3">
    <source>
        <dbReference type="EMBL" id="MBB4649577.1"/>
    </source>
</evidence>
<protein>
    <recommendedName>
        <fullName evidence="2">DUF6651 domain-containing protein</fullName>
    </recommendedName>
</protein>
<organism evidence="3 4">
    <name type="scientific">Aminobacter niigataensis</name>
    <dbReference type="NCBI Taxonomy" id="83265"/>
    <lineage>
        <taxon>Bacteria</taxon>
        <taxon>Pseudomonadati</taxon>
        <taxon>Pseudomonadota</taxon>
        <taxon>Alphaproteobacteria</taxon>
        <taxon>Hyphomicrobiales</taxon>
        <taxon>Phyllobacteriaceae</taxon>
        <taxon>Aminobacter</taxon>
    </lineage>
</organism>
<dbReference type="InterPro" id="IPR046593">
    <property type="entry name" value="DUF6651"/>
</dbReference>
<proteinExistence type="predicted"/>
<evidence type="ECO:0000313" key="4">
    <source>
        <dbReference type="Proteomes" id="UP000539538"/>
    </source>
</evidence>
<sequence>MKLKIVTVDGKTYAEVQDGKPVFVHDDGKEVAFDAPGTVATITRLNGEAKGHREAKEAAEGKLKAFEGIEDADAAKKALETFKNLDAGKLMEAGKVEELKAGIKKAAEESVAAANKANAEALAAEKTRGDKLEAALNGEMIGGRFARSKFVTDKTTLPGPAAQKVFGEHFKIEDGKVVAFDAAGNKLFSRAKPGEIAEFDEAMEILVDQYPYKDSILKGTGGGSGAKPGNGGGQGGKTISRTEFEGLPHADRAAKIKEGVKVID</sequence>
<gene>
    <name evidence="3" type="ORF">GGQ99_001299</name>
</gene>
<name>A0ABR6KYI1_9HYPH</name>
<comment type="caution">
    <text evidence="3">The sequence shown here is derived from an EMBL/GenBank/DDBJ whole genome shotgun (WGS) entry which is preliminary data.</text>
</comment>
<evidence type="ECO:0000256" key="1">
    <source>
        <dbReference type="SAM" id="MobiDB-lite"/>
    </source>
</evidence>
<dbReference type="EMBL" id="JACHOT010000001">
    <property type="protein sequence ID" value="MBB4649577.1"/>
    <property type="molecule type" value="Genomic_DNA"/>
</dbReference>
<evidence type="ECO:0000259" key="2">
    <source>
        <dbReference type="Pfam" id="PF20356"/>
    </source>
</evidence>
<feature type="domain" description="DUF6651" evidence="2">
    <location>
        <begin position="129"/>
        <end position="225"/>
    </location>
</feature>
<dbReference type="Pfam" id="PF20356">
    <property type="entry name" value="DUF6651"/>
    <property type="match status" value="1"/>
</dbReference>
<feature type="region of interest" description="Disordered" evidence="1">
    <location>
        <begin position="219"/>
        <end position="248"/>
    </location>
</feature>
<dbReference type="Proteomes" id="UP000539538">
    <property type="component" value="Unassembled WGS sequence"/>
</dbReference>